<evidence type="ECO:0000313" key="7">
    <source>
        <dbReference type="EMBL" id="BAM46544.1"/>
    </source>
</evidence>
<dbReference type="Gene3D" id="1.10.10.60">
    <property type="entry name" value="Homeodomain-like"/>
    <property type="match status" value="2"/>
</dbReference>
<dbReference type="PROSITE" id="PS50110">
    <property type="entry name" value="RESPONSE_REGULATORY"/>
    <property type="match status" value="1"/>
</dbReference>
<keyword evidence="3" id="KW-0804">Transcription</keyword>
<dbReference type="AlphaFoldDB" id="K0IVX6"/>
<keyword evidence="8" id="KW-1185">Reference proteome</keyword>
<dbReference type="InterPro" id="IPR020449">
    <property type="entry name" value="Tscrpt_reg_AraC-type_HTH"/>
</dbReference>
<dbReference type="Proteomes" id="UP000006294">
    <property type="component" value="Chromosome"/>
</dbReference>
<name>K0IVX6_AMPXN</name>
<evidence type="ECO:0000256" key="3">
    <source>
        <dbReference type="ARBA" id="ARBA00023163"/>
    </source>
</evidence>
<dbReference type="InterPro" id="IPR001789">
    <property type="entry name" value="Sig_transdc_resp-reg_receiver"/>
</dbReference>
<dbReference type="SUPFAM" id="SSF46689">
    <property type="entry name" value="Homeodomain-like"/>
    <property type="match status" value="2"/>
</dbReference>
<dbReference type="CDD" id="cd17536">
    <property type="entry name" value="REC_YesN-like"/>
    <property type="match status" value="1"/>
</dbReference>
<dbReference type="GO" id="GO:0003700">
    <property type="term" value="F:DNA-binding transcription factor activity"/>
    <property type="evidence" value="ECO:0007669"/>
    <property type="project" value="InterPro"/>
</dbReference>
<evidence type="ECO:0000256" key="4">
    <source>
        <dbReference type="PROSITE-ProRule" id="PRU00169"/>
    </source>
</evidence>
<sequence>MFKLLIVDDEEIERKSMQVTLEQAFSNIEIKEARNGRLAVEYAKTFEPDLVLMDIKMPGMDGLEAIKHIKKQPKQPKFIMVTAYDTFAYAKEAIRLGVKDYILKPSKINEIISIVGQVIEQIKQENAMKAKQLKQNHYFEKTKRVIETDIVTQLLFDHVHDVHIDMALEILEIKPTKQVFAFVVLLPEGFESQYPALVNLMRKDGNVLIGALYGRQFPVIVFRDQTQSFRSQATELIRRTFKKNRQTVGQGWIIGIGNPYDSLDQIQSSYHEALIALIDMDRSDHFRFYQDIPIGANGCDQQFEKYRHKYFFDQVRLGEWDKILETCINLIQCYQKESTPLRVTQGRILELIWIIGRILDEMNLKIKWEAIKVHSQDYPAFIEEIRLFFNRLKQKYVDYHQQLEVDSIKQMKKYIIDHSHEDISLEFLSERFDLSTIYISKMFKEKLGMNYIDFLTECRIDKAKALIQTSEKSIKEIALEVGYRDPNYFSKVFKKLTEVSPMTYRKKRRSD</sequence>
<dbReference type="OrthoDB" id="9794370at2"/>
<dbReference type="PROSITE" id="PS01124">
    <property type="entry name" value="HTH_ARAC_FAMILY_2"/>
    <property type="match status" value="1"/>
</dbReference>
<evidence type="ECO:0000256" key="1">
    <source>
        <dbReference type="ARBA" id="ARBA00023015"/>
    </source>
</evidence>
<dbReference type="PANTHER" id="PTHR43280:SF2">
    <property type="entry name" value="HTH-TYPE TRANSCRIPTIONAL REGULATOR EXSA"/>
    <property type="match status" value="1"/>
</dbReference>
<dbReference type="InterPro" id="IPR018062">
    <property type="entry name" value="HTH_AraC-typ_CS"/>
</dbReference>
<dbReference type="eggNOG" id="COG4753">
    <property type="taxonomic scope" value="Bacteria"/>
</dbReference>
<dbReference type="HOGENOM" id="CLU_000445_5_0_9"/>
<feature type="domain" description="HTH araC/xylS-type" evidence="5">
    <location>
        <begin position="409"/>
        <end position="507"/>
    </location>
</feature>
<dbReference type="SUPFAM" id="SSF52172">
    <property type="entry name" value="CheY-like"/>
    <property type="match status" value="1"/>
</dbReference>
<dbReference type="RefSeq" id="WP_015009150.1">
    <property type="nucleotide sequence ID" value="NC_018704.1"/>
</dbReference>
<protein>
    <submittedName>
        <fullName evidence="7">Putative two-component system response regulator</fullName>
    </submittedName>
</protein>
<dbReference type="InterPro" id="IPR009057">
    <property type="entry name" value="Homeodomain-like_sf"/>
</dbReference>
<organism evidence="7 8">
    <name type="scientific">Amphibacillus xylanus (strain ATCC 51415 / DSM 6626 / JCM 7361 / LMG 17667 / NBRC 15112 / Ep01)</name>
    <dbReference type="NCBI Taxonomy" id="698758"/>
    <lineage>
        <taxon>Bacteria</taxon>
        <taxon>Bacillati</taxon>
        <taxon>Bacillota</taxon>
        <taxon>Bacilli</taxon>
        <taxon>Bacillales</taxon>
        <taxon>Bacillaceae</taxon>
        <taxon>Amphibacillus</taxon>
    </lineage>
</organism>
<dbReference type="PATRIC" id="fig|698758.3.peg.414"/>
<keyword evidence="4" id="KW-0597">Phosphoprotein</keyword>
<dbReference type="PROSITE" id="PS00041">
    <property type="entry name" value="HTH_ARAC_FAMILY_1"/>
    <property type="match status" value="1"/>
</dbReference>
<dbReference type="PANTHER" id="PTHR43280">
    <property type="entry name" value="ARAC-FAMILY TRANSCRIPTIONAL REGULATOR"/>
    <property type="match status" value="1"/>
</dbReference>
<dbReference type="GO" id="GO:0000160">
    <property type="term" value="P:phosphorelay signal transduction system"/>
    <property type="evidence" value="ECO:0007669"/>
    <property type="project" value="InterPro"/>
</dbReference>
<dbReference type="Pfam" id="PF00072">
    <property type="entry name" value="Response_reg"/>
    <property type="match status" value="1"/>
</dbReference>
<evidence type="ECO:0000259" key="6">
    <source>
        <dbReference type="PROSITE" id="PS50110"/>
    </source>
</evidence>
<gene>
    <name evidence="7" type="ordered locus">AXY_04120</name>
</gene>
<proteinExistence type="predicted"/>
<dbReference type="Pfam" id="PF17853">
    <property type="entry name" value="GGDEF_2"/>
    <property type="match status" value="1"/>
</dbReference>
<dbReference type="EMBL" id="AP012050">
    <property type="protein sequence ID" value="BAM46544.1"/>
    <property type="molecule type" value="Genomic_DNA"/>
</dbReference>
<dbReference type="eggNOG" id="COG2207">
    <property type="taxonomic scope" value="Bacteria"/>
</dbReference>
<reference evidence="7 8" key="1">
    <citation type="submission" date="2011-01" db="EMBL/GenBank/DDBJ databases">
        <title>Whole genome sequence of Amphibacillus xylinus NBRC 15112.</title>
        <authorList>
            <person name="Nakazawa H."/>
            <person name="Katano Y."/>
            <person name="Nakamura S."/>
            <person name="Sasagawa M."/>
            <person name="Fukada J."/>
            <person name="Arai T."/>
            <person name="Sasakura N."/>
            <person name="Mochizuki D."/>
            <person name="Hosoyama A."/>
            <person name="Harada K."/>
            <person name="Horikawa H."/>
            <person name="Kato Y."/>
            <person name="Harada T."/>
            <person name="Sasaki K."/>
            <person name="Sekiguchi M."/>
            <person name="Hodoyama M."/>
            <person name="Nishiko R."/>
            <person name="Narita H."/>
            <person name="Hanamaki A."/>
            <person name="Hata C."/>
            <person name="Konno Y."/>
            <person name="Niimura Y."/>
            <person name="Yamazaki S."/>
            <person name="Fujita N."/>
        </authorList>
    </citation>
    <scope>NUCLEOTIDE SEQUENCE [LARGE SCALE GENOMIC DNA]</scope>
    <source>
        <strain evidence="8">ATCC 51415 / DSM 6626 / JCM 7361 / LMG 17667 / NBRC 15112 / Ep01</strain>
    </source>
</reference>
<dbReference type="Gene3D" id="3.40.50.2300">
    <property type="match status" value="1"/>
</dbReference>
<feature type="modified residue" description="4-aspartylphosphate" evidence="4">
    <location>
        <position position="54"/>
    </location>
</feature>
<evidence type="ECO:0000256" key="2">
    <source>
        <dbReference type="ARBA" id="ARBA00023125"/>
    </source>
</evidence>
<evidence type="ECO:0000313" key="8">
    <source>
        <dbReference type="Proteomes" id="UP000006294"/>
    </source>
</evidence>
<dbReference type="Pfam" id="PF12833">
    <property type="entry name" value="HTH_18"/>
    <property type="match status" value="1"/>
</dbReference>
<dbReference type="InterPro" id="IPR018060">
    <property type="entry name" value="HTH_AraC"/>
</dbReference>
<keyword evidence="1" id="KW-0805">Transcription regulation</keyword>
<dbReference type="KEGG" id="axl:AXY_04120"/>
<feature type="domain" description="Response regulatory" evidence="6">
    <location>
        <begin position="3"/>
        <end position="119"/>
    </location>
</feature>
<keyword evidence="2" id="KW-0238">DNA-binding</keyword>
<dbReference type="GO" id="GO:0043565">
    <property type="term" value="F:sequence-specific DNA binding"/>
    <property type="evidence" value="ECO:0007669"/>
    <property type="project" value="InterPro"/>
</dbReference>
<evidence type="ECO:0000259" key="5">
    <source>
        <dbReference type="PROSITE" id="PS01124"/>
    </source>
</evidence>
<dbReference type="SMART" id="SM00342">
    <property type="entry name" value="HTH_ARAC"/>
    <property type="match status" value="1"/>
</dbReference>
<accession>K0IVX6</accession>
<dbReference type="SMART" id="SM00448">
    <property type="entry name" value="REC"/>
    <property type="match status" value="1"/>
</dbReference>
<dbReference type="InterPro" id="IPR011006">
    <property type="entry name" value="CheY-like_superfamily"/>
</dbReference>
<dbReference type="STRING" id="698758.AXY_04120"/>
<dbReference type="InterPro" id="IPR041522">
    <property type="entry name" value="CdaR_GGDEF"/>
</dbReference>
<dbReference type="PRINTS" id="PR00032">
    <property type="entry name" value="HTHARAC"/>
</dbReference>